<feature type="region of interest" description="Disordered" evidence="1">
    <location>
        <begin position="121"/>
        <end position="146"/>
    </location>
</feature>
<dbReference type="Proteomes" id="UP000061382">
    <property type="component" value="Chromosome"/>
</dbReference>
<evidence type="ECO:0000256" key="1">
    <source>
        <dbReference type="SAM" id="MobiDB-lite"/>
    </source>
</evidence>
<name>A0A0P0CYH0_9BACT</name>
<dbReference type="AlphaFoldDB" id="A0A0P0CYH0"/>
<dbReference type="PATRIC" id="fig|512763.3.peg.3922"/>
<gene>
    <name evidence="2" type="ORF">DC20_17835</name>
</gene>
<protein>
    <submittedName>
        <fullName evidence="2">Uncharacterized protein</fullName>
    </submittedName>
</protein>
<feature type="compositionally biased region" description="Basic and acidic residues" evidence="1">
    <location>
        <begin position="137"/>
        <end position="146"/>
    </location>
</feature>
<dbReference type="EMBL" id="CP012643">
    <property type="protein sequence ID" value="ALJ00487.1"/>
    <property type="molecule type" value="Genomic_DNA"/>
</dbReference>
<organism evidence="2 3">
    <name type="scientific">Rufibacter tibetensis</name>
    <dbReference type="NCBI Taxonomy" id="512763"/>
    <lineage>
        <taxon>Bacteria</taxon>
        <taxon>Pseudomonadati</taxon>
        <taxon>Bacteroidota</taxon>
        <taxon>Cytophagia</taxon>
        <taxon>Cytophagales</taxon>
        <taxon>Hymenobacteraceae</taxon>
        <taxon>Rufibacter</taxon>
    </lineage>
</organism>
<dbReference type="KEGG" id="rti:DC20_17835"/>
<evidence type="ECO:0000313" key="2">
    <source>
        <dbReference type="EMBL" id="ALJ00487.1"/>
    </source>
</evidence>
<sequence>MLLNLMDFKPVPIAITVSRKRNQMNFDVPEFKKRLKTERAMGIEPAQLIQQEIRKAEEVKEGLSEENDHATEFVSEAINRIDTYIFQLHEIARDFNPKDFDLDQQTYLKDRGVHSRIGNRIERLKEQGEANASTEDPMLREGEEEQ</sequence>
<accession>A0A0P0CYH0</accession>
<evidence type="ECO:0000313" key="3">
    <source>
        <dbReference type="Proteomes" id="UP000061382"/>
    </source>
</evidence>
<proteinExistence type="predicted"/>
<keyword evidence="3" id="KW-1185">Reference proteome</keyword>
<reference evidence="2 3" key="1">
    <citation type="submission" date="2015-08" db="EMBL/GenBank/DDBJ databases">
        <title>Complete genome sequence of Rufibacter tibetensis strain 1351t, a radiation-resistant bacterium from tibet plateau.</title>
        <authorList>
            <person name="Dai J."/>
        </authorList>
    </citation>
    <scope>NUCLEOTIDE SEQUENCE [LARGE SCALE GENOMIC DNA]</scope>
    <source>
        <strain evidence="2 3">1351</strain>
    </source>
</reference>